<dbReference type="Proteomes" id="UP001054945">
    <property type="component" value="Unassembled WGS sequence"/>
</dbReference>
<gene>
    <name evidence="2" type="ORF">CEXT_512711</name>
</gene>
<sequence>MHHHLYQSTITKTEPPQFCTVILITPFLPPPMNAAHCGSKGSPPQNPGREPSAVPWSKEIPSFLHHIYGERTYFFERNKAISGIYSLLPLPPIGPSRGADMGRCVP</sequence>
<reference evidence="2 3" key="1">
    <citation type="submission" date="2021-06" db="EMBL/GenBank/DDBJ databases">
        <title>Caerostris extrusa draft genome.</title>
        <authorList>
            <person name="Kono N."/>
            <person name="Arakawa K."/>
        </authorList>
    </citation>
    <scope>NUCLEOTIDE SEQUENCE [LARGE SCALE GENOMIC DNA]</scope>
</reference>
<evidence type="ECO:0000256" key="1">
    <source>
        <dbReference type="SAM" id="MobiDB-lite"/>
    </source>
</evidence>
<feature type="region of interest" description="Disordered" evidence="1">
    <location>
        <begin position="34"/>
        <end position="54"/>
    </location>
</feature>
<dbReference type="EMBL" id="BPLR01002474">
    <property type="protein sequence ID" value="GIX74116.1"/>
    <property type="molecule type" value="Genomic_DNA"/>
</dbReference>
<evidence type="ECO:0000313" key="3">
    <source>
        <dbReference type="Proteomes" id="UP001054945"/>
    </source>
</evidence>
<evidence type="ECO:0000313" key="2">
    <source>
        <dbReference type="EMBL" id="GIX74116.1"/>
    </source>
</evidence>
<name>A0AAV4MNV3_CAEEX</name>
<comment type="caution">
    <text evidence="2">The sequence shown here is derived from an EMBL/GenBank/DDBJ whole genome shotgun (WGS) entry which is preliminary data.</text>
</comment>
<protein>
    <submittedName>
        <fullName evidence="2">Uncharacterized protein</fullName>
    </submittedName>
</protein>
<organism evidence="2 3">
    <name type="scientific">Caerostris extrusa</name>
    <name type="common">Bark spider</name>
    <name type="synonym">Caerostris bankana</name>
    <dbReference type="NCBI Taxonomy" id="172846"/>
    <lineage>
        <taxon>Eukaryota</taxon>
        <taxon>Metazoa</taxon>
        <taxon>Ecdysozoa</taxon>
        <taxon>Arthropoda</taxon>
        <taxon>Chelicerata</taxon>
        <taxon>Arachnida</taxon>
        <taxon>Araneae</taxon>
        <taxon>Araneomorphae</taxon>
        <taxon>Entelegynae</taxon>
        <taxon>Araneoidea</taxon>
        <taxon>Araneidae</taxon>
        <taxon>Caerostris</taxon>
    </lineage>
</organism>
<proteinExistence type="predicted"/>
<accession>A0AAV4MNV3</accession>
<dbReference type="AlphaFoldDB" id="A0AAV4MNV3"/>
<keyword evidence="3" id="KW-1185">Reference proteome</keyword>